<feature type="transmembrane region" description="Helical" evidence="1">
    <location>
        <begin position="292"/>
        <end position="320"/>
    </location>
</feature>
<dbReference type="KEGG" id="lmoi:VV02_01765"/>
<dbReference type="PANTHER" id="PTHR30221">
    <property type="entry name" value="SMALL-CONDUCTANCE MECHANOSENSITIVE CHANNEL"/>
    <property type="match status" value="1"/>
</dbReference>
<dbReference type="Pfam" id="PF05552">
    <property type="entry name" value="MS_channel_1st_1"/>
    <property type="match status" value="3"/>
</dbReference>
<feature type="transmembrane region" description="Helical" evidence="1">
    <location>
        <begin position="174"/>
        <end position="193"/>
    </location>
</feature>
<dbReference type="InterPro" id="IPR045275">
    <property type="entry name" value="MscS_archaea/bacteria_type"/>
</dbReference>
<evidence type="ECO:0000256" key="1">
    <source>
        <dbReference type="SAM" id="Phobius"/>
    </source>
</evidence>
<dbReference type="NCBIfam" id="NF033912">
    <property type="entry name" value="msc"/>
    <property type="match status" value="1"/>
</dbReference>
<feature type="transmembrane region" description="Helical" evidence="1">
    <location>
        <begin position="6"/>
        <end position="26"/>
    </location>
</feature>
<dbReference type="PANTHER" id="PTHR30221:SF1">
    <property type="entry name" value="SMALL-CONDUCTANCE MECHANOSENSITIVE CHANNEL"/>
    <property type="match status" value="1"/>
</dbReference>
<feature type="transmembrane region" description="Helical" evidence="1">
    <location>
        <begin position="355"/>
        <end position="377"/>
    </location>
</feature>
<sequence>MTVKVVSAVVILIVTWILAKVVKNLLSKVLQKVSFLNRQTDGETLAASLGSIGSLVIWLFGLVAVLNVFKLNEAVTPIQGMLDDVLGAIPNILAAGLIFFIGFVLAKIVRDLVVTALQAANVDRFADKLNQKASAEVAGVSGDVAQGTDGASRVGDTSTGGAGQLRISTLVGQILFVVVLAVVSISAFDALGIKAISEPATDMLTKILDAIPAILGAAILLTIGVVIARIVGNLLESVLRGFGVQRAVEGLGVEAGGRDVAAIGAKVAQVAIVLFFAIAATKMLNFPEITNILNTVLALGGKVLFGAVVIVVGVFIANLLAKTIGTGQTAQIVRYGTIALFVAMGLKYMGLADSIVNLAFGAIVVGGAAAAALAFGLGGRDAAARQLQKLQDGKSS</sequence>
<keyword evidence="1" id="KW-0812">Transmembrane</keyword>
<keyword evidence="1" id="KW-1133">Transmembrane helix</keyword>
<keyword evidence="3" id="KW-1185">Reference proteome</keyword>
<feature type="transmembrane region" description="Helical" evidence="1">
    <location>
        <begin position="213"/>
        <end position="239"/>
    </location>
</feature>
<dbReference type="STRING" id="571913.VV02_01765"/>
<dbReference type="PATRIC" id="fig|571913.6.peg.362"/>
<reference evidence="2 3" key="1">
    <citation type="submission" date="2015-03" db="EMBL/GenBank/DDBJ databases">
        <title>Luteipulveratus halotolerans sp. nov., a novel actinobacterium (Dermacoccaceae) from Sarawak, Malaysia.</title>
        <authorList>
            <person name="Juboi H."/>
            <person name="Basik A."/>
            <person name="Shamsul S.S."/>
            <person name="Arnold P."/>
            <person name="Schmitt E.K."/>
            <person name="Sanglier J.-J."/>
            <person name="Yeo T."/>
        </authorList>
    </citation>
    <scope>NUCLEOTIDE SEQUENCE [LARGE SCALE GENOMIC DNA]</scope>
    <source>
        <strain evidence="2 3">MN07-A0370</strain>
    </source>
</reference>
<dbReference type="AlphaFoldDB" id="A0A0K1JPM8"/>
<feature type="transmembrane region" description="Helical" evidence="1">
    <location>
        <begin position="47"/>
        <end position="69"/>
    </location>
</feature>
<dbReference type="GO" id="GO:0008381">
    <property type="term" value="F:mechanosensitive monoatomic ion channel activity"/>
    <property type="evidence" value="ECO:0007669"/>
    <property type="project" value="InterPro"/>
</dbReference>
<accession>A0A0K1JPM8</accession>
<dbReference type="EMBL" id="CP011112">
    <property type="protein sequence ID" value="AKU18548.1"/>
    <property type="molecule type" value="Genomic_DNA"/>
</dbReference>
<proteinExistence type="predicted"/>
<name>A0A0K1JPM8_9MICO</name>
<gene>
    <name evidence="2" type="ORF">VV02_01765</name>
</gene>
<evidence type="ECO:0000313" key="3">
    <source>
        <dbReference type="Proteomes" id="UP000066480"/>
    </source>
</evidence>
<keyword evidence="1" id="KW-0472">Membrane</keyword>
<feature type="transmembrane region" description="Helical" evidence="1">
    <location>
        <begin position="89"/>
        <end position="109"/>
    </location>
</feature>
<feature type="transmembrane region" description="Helical" evidence="1">
    <location>
        <begin position="332"/>
        <end position="349"/>
    </location>
</feature>
<dbReference type="Proteomes" id="UP000066480">
    <property type="component" value="Chromosome"/>
</dbReference>
<organism evidence="2 3">
    <name type="scientific">Luteipulveratus mongoliensis</name>
    <dbReference type="NCBI Taxonomy" id="571913"/>
    <lineage>
        <taxon>Bacteria</taxon>
        <taxon>Bacillati</taxon>
        <taxon>Actinomycetota</taxon>
        <taxon>Actinomycetes</taxon>
        <taxon>Micrococcales</taxon>
        <taxon>Dermacoccaceae</taxon>
        <taxon>Luteipulveratus</taxon>
    </lineage>
</organism>
<dbReference type="Gene3D" id="1.10.287.1260">
    <property type="match status" value="1"/>
</dbReference>
<evidence type="ECO:0000313" key="2">
    <source>
        <dbReference type="EMBL" id="AKU18548.1"/>
    </source>
</evidence>
<dbReference type="InterPro" id="IPR008910">
    <property type="entry name" value="MSC_TM_helix"/>
</dbReference>
<feature type="transmembrane region" description="Helical" evidence="1">
    <location>
        <begin position="260"/>
        <end position="280"/>
    </location>
</feature>
<protein>
    <submittedName>
        <fullName evidence="2">Membrane protein</fullName>
    </submittedName>
</protein>